<proteinExistence type="predicted"/>
<evidence type="ECO:0008006" key="3">
    <source>
        <dbReference type="Google" id="ProtNLM"/>
    </source>
</evidence>
<evidence type="ECO:0000313" key="1">
    <source>
        <dbReference type="EMBL" id="THU62605.1"/>
    </source>
</evidence>
<accession>A0A4S8JL78</accession>
<dbReference type="EMBL" id="PYDT01000004">
    <property type="protein sequence ID" value="THU62605.1"/>
    <property type="molecule type" value="Genomic_DNA"/>
</dbReference>
<organism evidence="1 2">
    <name type="scientific">Musa balbisiana</name>
    <name type="common">Banana</name>
    <dbReference type="NCBI Taxonomy" id="52838"/>
    <lineage>
        <taxon>Eukaryota</taxon>
        <taxon>Viridiplantae</taxon>
        <taxon>Streptophyta</taxon>
        <taxon>Embryophyta</taxon>
        <taxon>Tracheophyta</taxon>
        <taxon>Spermatophyta</taxon>
        <taxon>Magnoliopsida</taxon>
        <taxon>Liliopsida</taxon>
        <taxon>Zingiberales</taxon>
        <taxon>Musaceae</taxon>
        <taxon>Musa</taxon>
    </lineage>
</organism>
<gene>
    <name evidence="1" type="ORF">C4D60_Mb01t06870</name>
</gene>
<comment type="caution">
    <text evidence="1">The sequence shown here is derived from an EMBL/GenBank/DDBJ whole genome shotgun (WGS) entry which is preliminary data.</text>
</comment>
<protein>
    <recommendedName>
        <fullName evidence="3">EF-hand domain-containing protein</fullName>
    </recommendedName>
</protein>
<name>A0A4S8JL78_MUSBA</name>
<dbReference type="AlphaFoldDB" id="A0A4S8JL78"/>
<sequence>MVPSNLNPSTSGYLSRTLGMSLGRMSRPCKYLTTGMRSTTTLEWRTCGYRRRNSVVEHGHDVLFDAAAEDERVAVDVVNGEAEGVEEFDALVHDVDGDGELEAVELVGDDAEGAQELGECGLADAQLAEVVEHGHDVLFDAAAEDERVAVDVVNGEAEGVEEFDALELGECGLADAQLAEVVEHGHDVLFDAAAEDERVAVDVVNGEAEGVEEFDALVHDVDGDGELEAVELVGDDAEGAQERNS</sequence>
<dbReference type="Proteomes" id="UP000317650">
    <property type="component" value="Chromosome 1"/>
</dbReference>
<evidence type="ECO:0000313" key="2">
    <source>
        <dbReference type="Proteomes" id="UP000317650"/>
    </source>
</evidence>
<keyword evidence="2" id="KW-1185">Reference proteome</keyword>
<reference evidence="1 2" key="1">
    <citation type="journal article" date="2019" name="Nat. Plants">
        <title>Genome sequencing of Musa balbisiana reveals subgenome evolution and function divergence in polyploid bananas.</title>
        <authorList>
            <person name="Yao X."/>
        </authorList>
    </citation>
    <scope>NUCLEOTIDE SEQUENCE [LARGE SCALE GENOMIC DNA]</scope>
    <source>
        <strain evidence="2">cv. DH-PKW</strain>
        <tissue evidence="1">Leaves</tissue>
    </source>
</reference>